<proteinExistence type="predicted"/>
<organism evidence="2 3">
    <name type="scientific">Tolypocladium capitatum</name>
    <dbReference type="NCBI Taxonomy" id="45235"/>
    <lineage>
        <taxon>Eukaryota</taxon>
        <taxon>Fungi</taxon>
        <taxon>Dikarya</taxon>
        <taxon>Ascomycota</taxon>
        <taxon>Pezizomycotina</taxon>
        <taxon>Sordariomycetes</taxon>
        <taxon>Hypocreomycetidae</taxon>
        <taxon>Hypocreales</taxon>
        <taxon>Ophiocordycipitaceae</taxon>
        <taxon>Tolypocladium</taxon>
    </lineage>
</organism>
<sequence>MEILDHTRPPTPPHHPTAGVVVLREEVENIADCGFPGTELVSVAELPSGKSYNNRIYFLTLRHPSDEASSNSVARPEQEVVLKVNGRFFGAHKVQNEVACLQLLRAHCPDVPTPRALAWSEDGHVATFATPFKTGTISLNEILGLNSHPLGHGGWILMTRVMGDPIASANMDEATMKELAGQLGDIVTSWRRNIPAQPHCGNIRLPHDGVEAGDIPTVTSSALEIRGVLQEGIDVAEPITNANDYYRIKLTDKLRELETSHTYTPNRSLAAPIRAFVAEKLPHLQLTGPSVNEGTSPDQHIFTHYDLSPRNVLVSGQPPRITGLVDFEFAGFFPPVEEFLNDYIGNAGDWPQAFYNAYLERLEQNCIATPLKSFDADTWNLNCWLETLLGCIAPWELPGSHKGAALEAKLRDAEADARRMLEKLNSPEKFRGPIAPYGDE</sequence>
<dbReference type="EMBL" id="NRSZ01001193">
    <property type="protein sequence ID" value="PNY22501.1"/>
    <property type="molecule type" value="Genomic_DNA"/>
</dbReference>
<dbReference type="InterPro" id="IPR011009">
    <property type="entry name" value="Kinase-like_dom_sf"/>
</dbReference>
<evidence type="ECO:0000313" key="2">
    <source>
        <dbReference type="EMBL" id="PNY22501.1"/>
    </source>
</evidence>
<keyword evidence="3" id="KW-1185">Reference proteome</keyword>
<dbReference type="OrthoDB" id="2906425at2759"/>
<dbReference type="Proteomes" id="UP000236621">
    <property type="component" value="Unassembled WGS sequence"/>
</dbReference>
<protein>
    <recommendedName>
        <fullName evidence="1">Aminoglycoside phosphotransferase domain-containing protein</fullName>
    </recommendedName>
</protein>
<reference evidence="2 3" key="1">
    <citation type="submission" date="2017-08" db="EMBL/GenBank/DDBJ databases">
        <title>Harnessing the power of phylogenomics to disentangle the directionality and signatures of interkingdom host jumping in the parasitic fungal genus Tolypocladium.</title>
        <authorList>
            <person name="Quandt C.A."/>
            <person name="Patterson W."/>
            <person name="Spatafora J.W."/>
        </authorList>
    </citation>
    <scope>NUCLEOTIDE SEQUENCE [LARGE SCALE GENOMIC DNA]</scope>
    <source>
        <strain evidence="2 3">CBS 113982</strain>
    </source>
</reference>
<evidence type="ECO:0000259" key="1">
    <source>
        <dbReference type="Pfam" id="PF01636"/>
    </source>
</evidence>
<gene>
    <name evidence="2" type="ORF">TCAP_07118</name>
</gene>
<dbReference type="Gene3D" id="3.90.1200.10">
    <property type="match status" value="1"/>
</dbReference>
<name>A0A2K3Q4R2_9HYPO</name>
<dbReference type="AlphaFoldDB" id="A0A2K3Q4R2"/>
<evidence type="ECO:0000313" key="3">
    <source>
        <dbReference type="Proteomes" id="UP000236621"/>
    </source>
</evidence>
<dbReference type="InterPro" id="IPR051678">
    <property type="entry name" value="AGP_Transferase"/>
</dbReference>
<dbReference type="SUPFAM" id="SSF56112">
    <property type="entry name" value="Protein kinase-like (PK-like)"/>
    <property type="match status" value="1"/>
</dbReference>
<dbReference type="Pfam" id="PF01636">
    <property type="entry name" value="APH"/>
    <property type="match status" value="1"/>
</dbReference>
<dbReference type="InterPro" id="IPR002575">
    <property type="entry name" value="Aminoglycoside_PTrfase"/>
</dbReference>
<dbReference type="PANTHER" id="PTHR21310:SF15">
    <property type="entry name" value="AMINOGLYCOSIDE PHOSPHOTRANSFERASE DOMAIN-CONTAINING PROTEIN"/>
    <property type="match status" value="1"/>
</dbReference>
<comment type="caution">
    <text evidence="2">The sequence shown here is derived from an EMBL/GenBank/DDBJ whole genome shotgun (WGS) entry which is preliminary data.</text>
</comment>
<accession>A0A2K3Q4R2</accession>
<feature type="domain" description="Aminoglycoside phosphotransferase" evidence="1">
    <location>
        <begin position="79"/>
        <end position="361"/>
    </location>
</feature>
<dbReference type="PANTHER" id="PTHR21310">
    <property type="entry name" value="AMINOGLYCOSIDE PHOSPHOTRANSFERASE-RELATED-RELATED"/>
    <property type="match status" value="1"/>
</dbReference>